<dbReference type="eggNOG" id="COG3387">
    <property type="taxonomic scope" value="Bacteria"/>
</dbReference>
<dbReference type="InterPro" id="IPR011613">
    <property type="entry name" value="GH15-like"/>
</dbReference>
<dbReference type="Proteomes" id="UP000002377">
    <property type="component" value="Chromosome"/>
</dbReference>
<gene>
    <name evidence="2" type="ordered locus">TherJR_2725</name>
</gene>
<organism evidence="2 3">
    <name type="scientific">Thermincola potens (strain JR)</name>
    <dbReference type="NCBI Taxonomy" id="635013"/>
    <lineage>
        <taxon>Bacteria</taxon>
        <taxon>Bacillati</taxon>
        <taxon>Bacillota</taxon>
        <taxon>Clostridia</taxon>
        <taxon>Eubacteriales</taxon>
        <taxon>Thermincolaceae</taxon>
        <taxon>Thermincola</taxon>
    </lineage>
</organism>
<dbReference type="AlphaFoldDB" id="D5XCA7"/>
<dbReference type="GO" id="GO:0005975">
    <property type="term" value="P:carbohydrate metabolic process"/>
    <property type="evidence" value="ECO:0007669"/>
    <property type="project" value="InterPro"/>
</dbReference>
<dbReference type="EMBL" id="CP002028">
    <property type="protein sequence ID" value="ADG83559.1"/>
    <property type="molecule type" value="Genomic_DNA"/>
</dbReference>
<feature type="domain" description="GH15-like" evidence="1">
    <location>
        <begin position="357"/>
        <end position="581"/>
    </location>
</feature>
<dbReference type="CAZy" id="GH15">
    <property type="family name" value="Glycoside Hydrolase Family 15"/>
</dbReference>
<dbReference type="InterPro" id="IPR012341">
    <property type="entry name" value="6hp_glycosidase-like_sf"/>
</dbReference>
<name>D5XCA7_THEPJ</name>
<dbReference type="STRING" id="635013.TherJR_2725"/>
<evidence type="ECO:0000259" key="1">
    <source>
        <dbReference type="Pfam" id="PF00723"/>
    </source>
</evidence>
<accession>D5XCA7</accession>
<evidence type="ECO:0000313" key="3">
    <source>
        <dbReference type="Proteomes" id="UP000002377"/>
    </source>
</evidence>
<dbReference type="SUPFAM" id="SSF48208">
    <property type="entry name" value="Six-hairpin glycosidases"/>
    <property type="match status" value="1"/>
</dbReference>
<dbReference type="GO" id="GO:0004553">
    <property type="term" value="F:hydrolase activity, hydrolyzing O-glycosyl compounds"/>
    <property type="evidence" value="ECO:0007669"/>
    <property type="project" value="TreeGrafter"/>
</dbReference>
<proteinExistence type="predicted"/>
<dbReference type="PANTHER" id="PTHR31616">
    <property type="entry name" value="TREHALASE"/>
    <property type="match status" value="1"/>
</dbReference>
<sequence>MEKPYLISSVIGNGRMLATLGRNTELYRIFWPHIDNYQHLQNSFAGIFMHGAMRWLTDPGLWRHEQSYCEDTNVVETLLQSHDGLVQVRVVDFVEPERDVLVRHFEIGNLSDGALPARFVCFAAFNFQNNPYGNGVLYAAEYDALLYYGRGYYFLVGGDRANNGFQAGAGALDDAHDGYLHGAVLNMSPEGCQVWDLGSLEKGQKTELTLFFCPGKTWAETGHKLQWARQQGYRQLFAATKHYWTAFLARGRQVHTDDADLNALYKRSLLVGGLLCDRENGGIIAAPEMDEKYIKSGGYGYCWPRDCVFVADAMARAGYGDIAARFYRWAARTQLPEGDWYQRYDTEGNLAPGWGKQVDQTGAVLWGIWQYVLVYEDMDFLRELWPTVFKGAVFLSSFVDRETALPLPSFDLWEERLGEHAYSAAAVYGGLMGAADMARKLGYDQEADNWHKTALNIAHGIVKYLWDQEKKSFIRTVKKTVDRGEYEYHRQQGNWVATFKREKGYEVFQIWKDDLTDASLLGLVYPFEVFSPVDEKIKHTVDWIERVLTCPRTGGIKRYENDHYIGGNPWVNTTLWLAIYMIRAQRREQAKLFLRWAINHRTETGLLPEQVDRNSGRPAWIIPLSWSHAMFILAVLEFLDSGNREEKP</sequence>
<dbReference type="HOGENOM" id="CLU_028187_0_0_9"/>
<dbReference type="PANTHER" id="PTHR31616:SF0">
    <property type="entry name" value="GLUCAN 1,4-ALPHA-GLUCOSIDASE"/>
    <property type="match status" value="1"/>
</dbReference>
<dbReference type="Pfam" id="PF00723">
    <property type="entry name" value="Glyco_hydro_15"/>
    <property type="match status" value="2"/>
</dbReference>
<keyword evidence="2" id="KW-0378">Hydrolase</keyword>
<dbReference type="InterPro" id="IPR008928">
    <property type="entry name" value="6-hairpin_glycosidase_sf"/>
</dbReference>
<reference evidence="2 3" key="1">
    <citation type="submission" date="2010-05" db="EMBL/GenBank/DDBJ databases">
        <title>Complete sequence of Thermincola sp. JR.</title>
        <authorList>
            <consortium name="US DOE Joint Genome Institute"/>
            <person name="Lucas S."/>
            <person name="Copeland A."/>
            <person name="Lapidus A."/>
            <person name="Cheng J.-F."/>
            <person name="Bruce D."/>
            <person name="Goodwin L."/>
            <person name="Pitluck S."/>
            <person name="Chertkov O."/>
            <person name="Detter J.C."/>
            <person name="Han C."/>
            <person name="Tapia R."/>
            <person name="Land M."/>
            <person name="Hauser L."/>
            <person name="Kyrpides N."/>
            <person name="Mikhailova N."/>
            <person name="Hazen T.C."/>
            <person name="Woyke T."/>
        </authorList>
    </citation>
    <scope>NUCLEOTIDE SEQUENCE [LARGE SCALE GENOMIC DNA]</scope>
    <source>
        <strain evidence="2 3">JR</strain>
    </source>
</reference>
<protein>
    <submittedName>
        <fullName evidence="2">Glycoside hydrolase 15-related protein</fullName>
    </submittedName>
</protein>
<dbReference type="KEGG" id="tjr:TherJR_2725"/>
<dbReference type="Gene3D" id="1.50.10.10">
    <property type="match status" value="1"/>
</dbReference>
<dbReference type="RefSeq" id="WP_013121549.1">
    <property type="nucleotide sequence ID" value="NC_014152.1"/>
</dbReference>
<evidence type="ECO:0000313" key="2">
    <source>
        <dbReference type="EMBL" id="ADG83559.1"/>
    </source>
</evidence>
<keyword evidence="3" id="KW-1185">Reference proteome</keyword>
<feature type="domain" description="GH15-like" evidence="1">
    <location>
        <begin position="264"/>
        <end position="333"/>
    </location>
</feature>